<dbReference type="Proteomes" id="UP000005850">
    <property type="component" value="Chromosome"/>
</dbReference>
<dbReference type="EMBL" id="CP007806">
    <property type="protein sequence ID" value="AIG26259.1"/>
    <property type="molecule type" value="Genomic_DNA"/>
</dbReference>
<evidence type="ECO:0000313" key="2">
    <source>
        <dbReference type="Proteomes" id="UP000005850"/>
    </source>
</evidence>
<name>A0A075R337_BRELA</name>
<dbReference type="STRING" id="1042163.BRLA_c019380"/>
<reference evidence="1 2" key="1">
    <citation type="journal article" date="2011" name="J. Bacteriol.">
        <title>Genome sequence of Brevibacillus laterosporus LMG 15441, a pathogen of invertebrates.</title>
        <authorList>
            <person name="Djukic M."/>
            <person name="Poehlein A."/>
            <person name="Thurmer A."/>
            <person name="Daniel R."/>
        </authorList>
    </citation>
    <scope>NUCLEOTIDE SEQUENCE [LARGE SCALE GENOMIC DNA]</scope>
    <source>
        <strain evidence="1 2">LMG 15441</strain>
    </source>
</reference>
<dbReference type="Pfam" id="PF10673">
    <property type="entry name" value="DUF2487"/>
    <property type="match status" value="1"/>
</dbReference>
<protein>
    <recommendedName>
        <fullName evidence="3">DUF2487 family protein</fullName>
    </recommendedName>
</protein>
<keyword evidence="2" id="KW-1185">Reference proteome</keyword>
<sequence length="145" mass="17129">MQWNVEELQGFEAVRPYYDSAILPHYIFDKKLSIATNATRMGYLSSLAMAVEQRLKGRIVLFPLMYQIKEDAAGPNEIQLPNEFDYHFILRFSGIDVHLPQYQDVDTHVEFLTISDEDLESEIRFQITCDVLYQEILQIWQKHKR</sequence>
<organism evidence="1 2">
    <name type="scientific">Brevibacillus laterosporus LMG 15441</name>
    <dbReference type="NCBI Taxonomy" id="1042163"/>
    <lineage>
        <taxon>Bacteria</taxon>
        <taxon>Bacillati</taxon>
        <taxon>Bacillota</taxon>
        <taxon>Bacilli</taxon>
        <taxon>Bacillales</taxon>
        <taxon>Paenibacillaceae</taxon>
        <taxon>Brevibacillus</taxon>
    </lineage>
</organism>
<evidence type="ECO:0000313" key="1">
    <source>
        <dbReference type="EMBL" id="AIG26259.1"/>
    </source>
</evidence>
<dbReference type="InterPro" id="IPR019615">
    <property type="entry name" value="DUF2487"/>
</dbReference>
<dbReference type="HOGENOM" id="CLU_1831313_0_0_9"/>
<proteinExistence type="predicted"/>
<dbReference type="KEGG" id="blr:BRLA_c019380"/>
<evidence type="ECO:0008006" key="3">
    <source>
        <dbReference type="Google" id="ProtNLM"/>
    </source>
</evidence>
<dbReference type="AlphaFoldDB" id="A0A075R337"/>
<dbReference type="RefSeq" id="WP_003338580.1">
    <property type="nucleotide sequence ID" value="NZ_CP007806.1"/>
</dbReference>
<gene>
    <name evidence="1" type="ORF">BRLA_c019380</name>
</gene>
<accession>A0A075R337</accession>